<organism evidence="1 2">
    <name type="scientific">Ceratodon purpureus</name>
    <name type="common">Fire moss</name>
    <name type="synonym">Dicranum purpureum</name>
    <dbReference type="NCBI Taxonomy" id="3225"/>
    <lineage>
        <taxon>Eukaryota</taxon>
        <taxon>Viridiplantae</taxon>
        <taxon>Streptophyta</taxon>
        <taxon>Embryophyta</taxon>
        <taxon>Bryophyta</taxon>
        <taxon>Bryophytina</taxon>
        <taxon>Bryopsida</taxon>
        <taxon>Dicranidae</taxon>
        <taxon>Pseudoditrichales</taxon>
        <taxon>Ditrichaceae</taxon>
        <taxon>Ceratodon</taxon>
    </lineage>
</organism>
<evidence type="ECO:0000313" key="2">
    <source>
        <dbReference type="Proteomes" id="UP000822688"/>
    </source>
</evidence>
<name>A0A8T0J2N7_CERPU</name>
<gene>
    <name evidence="1" type="ORF">KC19_1G079000</name>
</gene>
<proteinExistence type="predicted"/>
<dbReference type="Proteomes" id="UP000822688">
    <property type="component" value="Chromosome 1"/>
</dbReference>
<comment type="caution">
    <text evidence="1">The sequence shown here is derived from an EMBL/GenBank/DDBJ whole genome shotgun (WGS) entry which is preliminary data.</text>
</comment>
<dbReference type="EMBL" id="CM026421">
    <property type="protein sequence ID" value="KAG0590184.1"/>
    <property type="molecule type" value="Genomic_DNA"/>
</dbReference>
<keyword evidence="2" id="KW-1185">Reference proteome</keyword>
<accession>A0A8T0J2N7</accession>
<reference evidence="1" key="1">
    <citation type="submission" date="2020-06" db="EMBL/GenBank/DDBJ databases">
        <title>WGS assembly of Ceratodon purpureus strain R40.</title>
        <authorList>
            <person name="Carey S.B."/>
            <person name="Jenkins J."/>
            <person name="Shu S."/>
            <person name="Lovell J.T."/>
            <person name="Sreedasyam A."/>
            <person name="Maumus F."/>
            <person name="Tiley G.P."/>
            <person name="Fernandez-Pozo N."/>
            <person name="Barry K."/>
            <person name="Chen C."/>
            <person name="Wang M."/>
            <person name="Lipzen A."/>
            <person name="Daum C."/>
            <person name="Saski C.A."/>
            <person name="Payton A.C."/>
            <person name="Mcbreen J.C."/>
            <person name="Conrad R.E."/>
            <person name="Kollar L.M."/>
            <person name="Olsson S."/>
            <person name="Huttunen S."/>
            <person name="Landis J.B."/>
            <person name="Wickett N.J."/>
            <person name="Johnson M.G."/>
            <person name="Rensing S.A."/>
            <person name="Grimwood J."/>
            <person name="Schmutz J."/>
            <person name="Mcdaniel S.F."/>
        </authorList>
    </citation>
    <scope>NUCLEOTIDE SEQUENCE</scope>
    <source>
        <strain evidence="1">R40</strain>
    </source>
</reference>
<sequence>MLVLEVVFECGSNLGESFGFWLCWKRERVNAGVTLGRVSDSGSVGRENERMLVQGPACIENFVGFGGICVCRSFNFLQGVIN</sequence>
<evidence type="ECO:0000313" key="1">
    <source>
        <dbReference type="EMBL" id="KAG0590184.1"/>
    </source>
</evidence>
<dbReference type="AlphaFoldDB" id="A0A8T0J2N7"/>
<protein>
    <submittedName>
        <fullName evidence="1">Uncharacterized protein</fullName>
    </submittedName>
</protein>